<dbReference type="GO" id="GO:0005576">
    <property type="term" value="C:extracellular region"/>
    <property type="evidence" value="ECO:0007669"/>
    <property type="project" value="TreeGrafter"/>
</dbReference>
<evidence type="ECO:0000256" key="5">
    <source>
        <dbReference type="ARBA" id="ARBA00022801"/>
    </source>
</evidence>
<comment type="pathway">
    <text evidence="1 9">Cell wall biogenesis; peptidoglycan biosynthesis.</text>
</comment>
<feature type="domain" description="L,D-TPase catalytic" evidence="10">
    <location>
        <begin position="1"/>
        <end position="70"/>
    </location>
</feature>
<evidence type="ECO:0000256" key="3">
    <source>
        <dbReference type="ARBA" id="ARBA00022676"/>
    </source>
</evidence>
<keyword evidence="8 9" id="KW-0961">Cell wall biogenesis/degradation</keyword>
<keyword evidence="5" id="KW-0378">Hydrolase</keyword>
<feature type="active site" description="Nucleophile" evidence="9">
    <location>
        <position position="46"/>
    </location>
</feature>
<proteinExistence type="inferred from homology"/>
<evidence type="ECO:0000256" key="9">
    <source>
        <dbReference type="PROSITE-ProRule" id="PRU01373"/>
    </source>
</evidence>
<gene>
    <name evidence="11" type="ORF">GTK09_26570</name>
</gene>
<dbReference type="AlphaFoldDB" id="A0A6N9TGH8"/>
<organism evidence="11 12">
    <name type="scientific">Jiella pacifica</name>
    <dbReference type="NCBI Taxonomy" id="2696469"/>
    <lineage>
        <taxon>Bacteria</taxon>
        <taxon>Pseudomonadati</taxon>
        <taxon>Pseudomonadota</taxon>
        <taxon>Alphaproteobacteria</taxon>
        <taxon>Hyphomicrobiales</taxon>
        <taxon>Aurantimonadaceae</taxon>
        <taxon>Jiella</taxon>
    </lineage>
</organism>
<sequence length="70" mass="7788">MGRRPPITNRPSPPDCGLRRMRTDTLYRIHGTNEPSSIGKAVSNGCIRMLNDHVIDLYDRVGVGAEVVVR</sequence>
<evidence type="ECO:0000256" key="1">
    <source>
        <dbReference type="ARBA" id="ARBA00004752"/>
    </source>
</evidence>
<dbReference type="GO" id="GO:0016757">
    <property type="term" value="F:glycosyltransferase activity"/>
    <property type="evidence" value="ECO:0007669"/>
    <property type="project" value="UniProtKB-KW"/>
</dbReference>
<dbReference type="UniPathway" id="UPA00219"/>
<evidence type="ECO:0000256" key="6">
    <source>
        <dbReference type="ARBA" id="ARBA00022960"/>
    </source>
</evidence>
<dbReference type="GO" id="GO:0071972">
    <property type="term" value="F:peptidoglycan L,D-transpeptidase activity"/>
    <property type="evidence" value="ECO:0007669"/>
    <property type="project" value="TreeGrafter"/>
</dbReference>
<feature type="active site" description="Proton donor/acceptor" evidence="9">
    <location>
        <position position="30"/>
    </location>
</feature>
<dbReference type="GO" id="GO:0018104">
    <property type="term" value="P:peptidoglycan-protein cross-linking"/>
    <property type="evidence" value="ECO:0007669"/>
    <property type="project" value="TreeGrafter"/>
</dbReference>
<dbReference type="InterPro" id="IPR050979">
    <property type="entry name" value="LD-transpeptidase"/>
</dbReference>
<dbReference type="GO" id="GO:0008360">
    <property type="term" value="P:regulation of cell shape"/>
    <property type="evidence" value="ECO:0007669"/>
    <property type="project" value="UniProtKB-UniRule"/>
</dbReference>
<keyword evidence="3" id="KW-0328">Glycosyltransferase</keyword>
<dbReference type="PANTHER" id="PTHR30582:SF24">
    <property type="entry name" value="L,D-TRANSPEPTIDASE ERFK_SRFK-RELATED"/>
    <property type="match status" value="1"/>
</dbReference>
<dbReference type="GO" id="GO:0071555">
    <property type="term" value="P:cell wall organization"/>
    <property type="evidence" value="ECO:0007669"/>
    <property type="project" value="UniProtKB-UniRule"/>
</dbReference>
<protein>
    <submittedName>
        <fullName evidence="11">L,D-transpeptidase family protein</fullName>
    </submittedName>
</protein>
<reference evidence="11 12" key="1">
    <citation type="submission" date="2020-01" db="EMBL/GenBank/DDBJ databases">
        <title>Jiella pacifica sp. nov.</title>
        <authorList>
            <person name="Xue Z."/>
            <person name="Zhu S."/>
            <person name="Chen J."/>
            <person name="Yang J."/>
        </authorList>
    </citation>
    <scope>NUCLEOTIDE SEQUENCE [LARGE SCALE GENOMIC DNA]</scope>
    <source>
        <strain evidence="11 12">40Bstr34</strain>
    </source>
</reference>
<dbReference type="InterPro" id="IPR005490">
    <property type="entry name" value="LD_TPept_cat_dom"/>
</dbReference>
<evidence type="ECO:0000256" key="4">
    <source>
        <dbReference type="ARBA" id="ARBA00022679"/>
    </source>
</evidence>
<evidence type="ECO:0000259" key="10">
    <source>
        <dbReference type="PROSITE" id="PS52029"/>
    </source>
</evidence>
<dbReference type="PANTHER" id="PTHR30582">
    <property type="entry name" value="L,D-TRANSPEPTIDASE"/>
    <property type="match status" value="1"/>
</dbReference>
<dbReference type="EMBL" id="JAAAMG010000047">
    <property type="protein sequence ID" value="NDW07958.1"/>
    <property type="molecule type" value="Genomic_DNA"/>
</dbReference>
<dbReference type="PROSITE" id="PS52029">
    <property type="entry name" value="LD_TPASE"/>
    <property type="match status" value="1"/>
</dbReference>
<comment type="caution">
    <text evidence="11">The sequence shown here is derived from an EMBL/GenBank/DDBJ whole genome shotgun (WGS) entry which is preliminary data.</text>
</comment>
<dbReference type="InterPro" id="IPR038063">
    <property type="entry name" value="Transpep_catalytic_dom"/>
</dbReference>
<dbReference type="CDD" id="cd16913">
    <property type="entry name" value="YkuD_like"/>
    <property type="match status" value="1"/>
</dbReference>
<dbReference type="Proteomes" id="UP000469011">
    <property type="component" value="Unassembled WGS sequence"/>
</dbReference>
<evidence type="ECO:0000313" key="11">
    <source>
        <dbReference type="EMBL" id="NDW07958.1"/>
    </source>
</evidence>
<keyword evidence="6 9" id="KW-0133">Cell shape</keyword>
<accession>A0A6N9TGH8</accession>
<dbReference type="Pfam" id="PF03734">
    <property type="entry name" value="YkuD"/>
    <property type="match status" value="1"/>
</dbReference>
<dbReference type="SUPFAM" id="SSF141523">
    <property type="entry name" value="L,D-transpeptidase catalytic domain-like"/>
    <property type="match status" value="1"/>
</dbReference>
<keyword evidence="7 9" id="KW-0573">Peptidoglycan synthesis</keyword>
<name>A0A6N9TGH8_9HYPH</name>
<evidence type="ECO:0000313" key="12">
    <source>
        <dbReference type="Proteomes" id="UP000469011"/>
    </source>
</evidence>
<evidence type="ECO:0000256" key="8">
    <source>
        <dbReference type="ARBA" id="ARBA00023316"/>
    </source>
</evidence>
<comment type="similarity">
    <text evidence="2">Belongs to the YkuD family.</text>
</comment>
<keyword evidence="4" id="KW-0808">Transferase</keyword>
<keyword evidence="12" id="KW-1185">Reference proteome</keyword>
<evidence type="ECO:0000256" key="2">
    <source>
        <dbReference type="ARBA" id="ARBA00005992"/>
    </source>
</evidence>
<evidence type="ECO:0000256" key="7">
    <source>
        <dbReference type="ARBA" id="ARBA00022984"/>
    </source>
</evidence>
<dbReference type="Gene3D" id="2.40.440.10">
    <property type="entry name" value="L,D-transpeptidase catalytic domain-like"/>
    <property type="match status" value="1"/>
</dbReference>